<keyword evidence="1" id="KW-0732">Signal</keyword>
<reference evidence="2 3" key="1">
    <citation type="journal article" date="2016" name="Mol. Biol. Evol.">
        <title>Comparative Genomics of Early-Diverging Mushroom-Forming Fungi Provides Insights into the Origins of Lignocellulose Decay Capabilities.</title>
        <authorList>
            <person name="Nagy L.G."/>
            <person name="Riley R."/>
            <person name="Tritt A."/>
            <person name="Adam C."/>
            <person name="Daum C."/>
            <person name="Floudas D."/>
            <person name="Sun H."/>
            <person name="Yadav J.S."/>
            <person name="Pangilinan J."/>
            <person name="Larsson K.H."/>
            <person name="Matsuura K."/>
            <person name="Barry K."/>
            <person name="Labutti K."/>
            <person name="Kuo R."/>
            <person name="Ohm R.A."/>
            <person name="Bhattacharya S.S."/>
            <person name="Shirouzu T."/>
            <person name="Yoshinaga Y."/>
            <person name="Martin F.M."/>
            <person name="Grigoriev I.V."/>
            <person name="Hibbett D.S."/>
        </authorList>
    </citation>
    <scope>NUCLEOTIDE SEQUENCE [LARGE SCALE GENOMIC DNA]</scope>
    <source>
        <strain evidence="2 3">L-15889</strain>
    </source>
</reference>
<name>A0A165NQX1_9APHY</name>
<evidence type="ECO:0000256" key="1">
    <source>
        <dbReference type="SAM" id="SignalP"/>
    </source>
</evidence>
<protein>
    <recommendedName>
        <fullName evidence="4">Secreted protein</fullName>
    </recommendedName>
</protein>
<gene>
    <name evidence="2" type="ORF">DAEQUDRAFT_401545</name>
</gene>
<dbReference type="EMBL" id="KV429078">
    <property type="protein sequence ID" value="KZT67259.1"/>
    <property type="molecule type" value="Genomic_DNA"/>
</dbReference>
<proteinExistence type="predicted"/>
<organism evidence="2 3">
    <name type="scientific">Daedalea quercina L-15889</name>
    <dbReference type="NCBI Taxonomy" id="1314783"/>
    <lineage>
        <taxon>Eukaryota</taxon>
        <taxon>Fungi</taxon>
        <taxon>Dikarya</taxon>
        <taxon>Basidiomycota</taxon>
        <taxon>Agaricomycotina</taxon>
        <taxon>Agaricomycetes</taxon>
        <taxon>Polyporales</taxon>
        <taxon>Fomitopsis</taxon>
    </lineage>
</organism>
<evidence type="ECO:0000313" key="3">
    <source>
        <dbReference type="Proteomes" id="UP000076727"/>
    </source>
</evidence>
<dbReference type="AlphaFoldDB" id="A0A165NQX1"/>
<evidence type="ECO:0008006" key="4">
    <source>
        <dbReference type="Google" id="ProtNLM"/>
    </source>
</evidence>
<sequence>MQNARQSGTARRLAHVLLGAVSSARATDGWVCGCLTAGGGGRGDRAATGEYGQSVWQSPASSPDRDTYTDGPACAALIFCLLAASHTSFSH</sequence>
<feature type="chain" id="PRO_5007863335" description="Secreted protein" evidence="1">
    <location>
        <begin position="30"/>
        <end position="91"/>
    </location>
</feature>
<dbReference type="Proteomes" id="UP000076727">
    <property type="component" value="Unassembled WGS sequence"/>
</dbReference>
<evidence type="ECO:0000313" key="2">
    <source>
        <dbReference type="EMBL" id="KZT67259.1"/>
    </source>
</evidence>
<accession>A0A165NQX1</accession>
<keyword evidence="3" id="KW-1185">Reference proteome</keyword>
<feature type="signal peptide" evidence="1">
    <location>
        <begin position="1"/>
        <end position="29"/>
    </location>
</feature>